<dbReference type="Proteomes" id="UP000283543">
    <property type="component" value="Unassembled WGS sequence"/>
</dbReference>
<keyword evidence="3" id="KW-0547">Nucleotide-binding</keyword>
<dbReference type="GO" id="GO:0005524">
    <property type="term" value="F:ATP binding"/>
    <property type="evidence" value="ECO:0007669"/>
    <property type="project" value="UniProtKB-KW"/>
</dbReference>
<evidence type="ECO:0000313" key="15">
    <source>
        <dbReference type="Proteomes" id="UP000275652"/>
    </source>
</evidence>
<dbReference type="EMBL" id="QUTA01005571">
    <property type="protein sequence ID" value="RHY15127.1"/>
    <property type="molecule type" value="Genomic_DNA"/>
</dbReference>
<evidence type="ECO:0000313" key="7">
    <source>
        <dbReference type="EMBL" id="RHY13241.1"/>
    </source>
</evidence>
<evidence type="ECO:0000313" key="13">
    <source>
        <dbReference type="Proteomes" id="UP000266196"/>
    </source>
</evidence>
<evidence type="ECO:0000313" key="9">
    <source>
        <dbReference type="EMBL" id="RHY72253.1"/>
    </source>
</evidence>
<proteinExistence type="predicted"/>
<dbReference type="AlphaFoldDB" id="A0A397F157"/>
<evidence type="ECO:0000313" key="10">
    <source>
        <dbReference type="EMBL" id="RHZ07420.1"/>
    </source>
</evidence>
<evidence type="ECO:0000256" key="4">
    <source>
        <dbReference type="ARBA" id="ARBA00022777"/>
    </source>
</evidence>
<reference evidence="11 15" key="1">
    <citation type="journal article" date="2018" name="J. Invertebr. Pathol.">
        <title>New genotyping method for the causative agent of crayfish plague (Aphanomyces astaci) based on whole genome data.</title>
        <authorList>
            <person name="Minardi D."/>
            <person name="Studholme D.J."/>
            <person name="van der Giezen M."/>
            <person name="Pretto T."/>
            <person name="Oidtmann B."/>
        </authorList>
    </citation>
    <scope>NUCLEOTIDE SEQUENCE [LARGE SCALE GENOMIC DNA]</scope>
    <source>
        <strain evidence="11 15">KB13</strain>
    </source>
</reference>
<dbReference type="EMBL" id="QUTB01002545">
    <property type="protein sequence ID" value="RHY72253.1"/>
    <property type="molecule type" value="Genomic_DNA"/>
</dbReference>
<sequence>MEAYTIERVLATALFGDVVLCQDIYTGEQVAIKRMDLAAAKNHKTLLDHRHVAEDVGFEAQVNRKIHAGGGHPHLLRMRTDFVQDECLHFVYDYCAGGDLLDKLARETRFGTHMALKYFCDIVKAVERLHEFGFAHRDLSLENVLLDADNQCHVCDFGLACHVATVHSSRVGKKFYMAPEVVAGEDYDAVKADVWSLGMLLFEMLSGAPLFGEASASDPRFHVLQTAGPATLFQGVEDSEIVQLLTELVSLDPLKRPSMHMILQHPVVRRAMVSKMETPSSSSVVSGYMAGMASSTIVTYLNRLLLSPWRSLDPRAAGRA</sequence>
<keyword evidence="1" id="KW-0723">Serine/threonine-protein kinase</keyword>
<dbReference type="EMBL" id="QUTE01012351">
    <property type="protein sequence ID" value="RHZ07420.1"/>
    <property type="molecule type" value="Genomic_DNA"/>
</dbReference>
<keyword evidence="4" id="KW-0418">Kinase</keyword>
<accession>A0A397F157</accession>
<organism evidence="10 13">
    <name type="scientific">Aphanomyces astaci</name>
    <name type="common">Crayfish plague agent</name>
    <dbReference type="NCBI Taxonomy" id="112090"/>
    <lineage>
        <taxon>Eukaryota</taxon>
        <taxon>Sar</taxon>
        <taxon>Stramenopiles</taxon>
        <taxon>Oomycota</taxon>
        <taxon>Saprolegniomycetes</taxon>
        <taxon>Saprolegniales</taxon>
        <taxon>Verrucalvaceae</taxon>
        <taxon>Aphanomyces</taxon>
    </lineage>
</organism>
<dbReference type="Proteomes" id="UP000266196">
    <property type="component" value="Unassembled WGS sequence"/>
</dbReference>
<evidence type="ECO:0000259" key="6">
    <source>
        <dbReference type="PROSITE" id="PS50011"/>
    </source>
</evidence>
<dbReference type="PROSITE" id="PS50011">
    <property type="entry name" value="PROTEIN_KINASE_DOM"/>
    <property type="match status" value="1"/>
</dbReference>
<gene>
    <name evidence="8" type="ORF">DYB25_000074</name>
    <name evidence="11" type="ORF">DYB28_009896</name>
    <name evidence="10" type="ORF">DYB31_000602</name>
    <name evidence="9" type="ORF">DYB34_001515</name>
    <name evidence="7" type="ORF">DYB36_002079</name>
</gene>
<dbReference type="PANTHER" id="PTHR24345">
    <property type="entry name" value="SERINE/THREONINE-PROTEIN KINASE PLK"/>
    <property type="match status" value="1"/>
</dbReference>
<comment type="caution">
    <text evidence="10">The sequence shown here is derived from an EMBL/GenBank/DDBJ whole genome shotgun (WGS) entry which is preliminary data.</text>
</comment>
<evidence type="ECO:0000313" key="11">
    <source>
        <dbReference type="EMBL" id="RLO04916.1"/>
    </source>
</evidence>
<dbReference type="EMBL" id="QUSZ01004662">
    <property type="protein sequence ID" value="RHY13241.1"/>
    <property type="molecule type" value="Genomic_DNA"/>
</dbReference>
<evidence type="ECO:0000256" key="3">
    <source>
        <dbReference type="ARBA" id="ARBA00022741"/>
    </source>
</evidence>
<evidence type="ECO:0000313" key="14">
    <source>
        <dbReference type="Proteomes" id="UP000266239"/>
    </source>
</evidence>
<evidence type="ECO:0000313" key="12">
    <source>
        <dbReference type="Proteomes" id="UP000265427"/>
    </source>
</evidence>
<keyword evidence="2" id="KW-0808">Transferase</keyword>
<name>A0A397F157_APHAT</name>
<dbReference type="Gene3D" id="1.10.510.10">
    <property type="entry name" value="Transferase(Phosphotransferase) domain 1"/>
    <property type="match status" value="1"/>
</dbReference>
<keyword evidence="5" id="KW-0067">ATP-binding</keyword>
<evidence type="ECO:0000313" key="8">
    <source>
        <dbReference type="EMBL" id="RHY15127.1"/>
    </source>
</evidence>
<evidence type="ECO:0000256" key="1">
    <source>
        <dbReference type="ARBA" id="ARBA00022527"/>
    </source>
</evidence>
<dbReference type="Proteomes" id="UP000265427">
    <property type="component" value="Unassembled WGS sequence"/>
</dbReference>
<dbReference type="VEuPathDB" id="FungiDB:H257_12300"/>
<protein>
    <recommendedName>
        <fullName evidence="6">Protein kinase domain-containing protein</fullName>
    </recommendedName>
</protein>
<feature type="domain" description="Protein kinase" evidence="6">
    <location>
        <begin position="4"/>
        <end position="268"/>
    </location>
</feature>
<reference evidence="12 13" key="2">
    <citation type="submission" date="2018-08" db="EMBL/GenBank/DDBJ databases">
        <title>Aphanomyces genome sequencing and annotation.</title>
        <authorList>
            <person name="Minardi D."/>
            <person name="Oidtmann B."/>
            <person name="Van Der Giezen M."/>
            <person name="Studholme D.J."/>
        </authorList>
    </citation>
    <scope>NUCLEOTIDE SEQUENCE [LARGE SCALE GENOMIC DNA]</scope>
    <source>
        <strain evidence="10 13">197901</strain>
        <strain evidence="7 12">Kv</strain>
        <strain evidence="9 16">Si</strain>
        <strain evidence="8 14">Yx</strain>
    </source>
</reference>
<dbReference type="Pfam" id="PF00069">
    <property type="entry name" value="Pkinase"/>
    <property type="match status" value="1"/>
</dbReference>
<dbReference type="GO" id="GO:0005634">
    <property type="term" value="C:nucleus"/>
    <property type="evidence" value="ECO:0007669"/>
    <property type="project" value="TreeGrafter"/>
</dbReference>
<evidence type="ECO:0000256" key="2">
    <source>
        <dbReference type="ARBA" id="ARBA00022679"/>
    </source>
</evidence>
<dbReference type="Proteomes" id="UP000266239">
    <property type="component" value="Unassembled WGS sequence"/>
</dbReference>
<dbReference type="GO" id="GO:0004674">
    <property type="term" value="F:protein serine/threonine kinase activity"/>
    <property type="evidence" value="ECO:0007669"/>
    <property type="project" value="UniProtKB-KW"/>
</dbReference>
<dbReference type="EMBL" id="QUTI01027997">
    <property type="protein sequence ID" value="RLO04916.1"/>
    <property type="molecule type" value="Genomic_DNA"/>
</dbReference>
<dbReference type="SUPFAM" id="SSF56112">
    <property type="entry name" value="Protein kinase-like (PK-like)"/>
    <property type="match status" value="1"/>
</dbReference>
<evidence type="ECO:0000256" key="5">
    <source>
        <dbReference type="ARBA" id="ARBA00022840"/>
    </source>
</evidence>
<dbReference type="PANTHER" id="PTHR24345:SF91">
    <property type="entry name" value="SERINE_THREONINE-PROTEIN KINASE PLK4"/>
    <property type="match status" value="1"/>
</dbReference>
<evidence type="ECO:0000313" key="16">
    <source>
        <dbReference type="Proteomes" id="UP000283543"/>
    </source>
</evidence>
<dbReference type="InterPro" id="IPR000719">
    <property type="entry name" value="Prot_kinase_dom"/>
</dbReference>
<dbReference type="Proteomes" id="UP000275652">
    <property type="component" value="Unassembled WGS sequence"/>
</dbReference>
<dbReference type="InterPro" id="IPR011009">
    <property type="entry name" value="Kinase-like_dom_sf"/>
</dbReference>